<evidence type="ECO:0000313" key="1">
    <source>
        <dbReference type="EMBL" id="KAE9588188.1"/>
    </source>
</evidence>
<reference evidence="2" key="1">
    <citation type="journal article" date="2020" name="Nat. Commun.">
        <title>Genome sequence of the cluster root forming white lupin.</title>
        <authorList>
            <person name="Hufnagel B."/>
            <person name="Marques A."/>
            <person name="Soriano A."/>
            <person name="Marques L."/>
            <person name="Divol F."/>
            <person name="Doumas P."/>
            <person name="Sallet E."/>
            <person name="Mancinotti D."/>
            <person name="Carrere S."/>
            <person name="Marande W."/>
            <person name="Arribat S."/>
            <person name="Keller J."/>
            <person name="Huneau C."/>
            <person name="Blein T."/>
            <person name="Aime D."/>
            <person name="Laguerre M."/>
            <person name="Taylor J."/>
            <person name="Schubert V."/>
            <person name="Nelson M."/>
            <person name="Geu-Flores F."/>
            <person name="Crespi M."/>
            <person name="Gallardo-Guerrero K."/>
            <person name="Delaux P.-M."/>
            <person name="Salse J."/>
            <person name="Berges H."/>
            <person name="Guyot R."/>
            <person name="Gouzy J."/>
            <person name="Peret B."/>
        </authorList>
    </citation>
    <scope>NUCLEOTIDE SEQUENCE [LARGE SCALE GENOMIC DNA]</scope>
    <source>
        <strain evidence="2">cv. Amiga</strain>
    </source>
</reference>
<accession>A0A6A4NNR1</accession>
<dbReference type="Proteomes" id="UP000447434">
    <property type="component" value="Chromosome 22"/>
</dbReference>
<keyword evidence="2" id="KW-1185">Reference proteome</keyword>
<name>A0A6A4NNR1_LUPAL</name>
<comment type="caution">
    <text evidence="1">The sequence shown here is derived from an EMBL/GenBank/DDBJ whole genome shotgun (WGS) entry which is preliminary data.</text>
</comment>
<proteinExistence type="predicted"/>
<protein>
    <submittedName>
        <fullName evidence="1">Uncharacterized protein</fullName>
    </submittedName>
</protein>
<dbReference type="EMBL" id="WOCE01000022">
    <property type="protein sequence ID" value="KAE9588188.1"/>
    <property type="molecule type" value="Genomic_DNA"/>
</dbReference>
<sequence length="76" mass="9398">MCYYYFSLPHFIELQRIHLDPQQYPQFSFFHSKTIPQTPPTDHRNIISSNPPFFNKQMYLHEKIKFYFNIRIVLML</sequence>
<evidence type="ECO:0000313" key="2">
    <source>
        <dbReference type="Proteomes" id="UP000447434"/>
    </source>
</evidence>
<organism evidence="1 2">
    <name type="scientific">Lupinus albus</name>
    <name type="common">White lupine</name>
    <name type="synonym">Lupinus termis</name>
    <dbReference type="NCBI Taxonomy" id="3870"/>
    <lineage>
        <taxon>Eukaryota</taxon>
        <taxon>Viridiplantae</taxon>
        <taxon>Streptophyta</taxon>
        <taxon>Embryophyta</taxon>
        <taxon>Tracheophyta</taxon>
        <taxon>Spermatophyta</taxon>
        <taxon>Magnoliopsida</taxon>
        <taxon>eudicotyledons</taxon>
        <taxon>Gunneridae</taxon>
        <taxon>Pentapetalae</taxon>
        <taxon>rosids</taxon>
        <taxon>fabids</taxon>
        <taxon>Fabales</taxon>
        <taxon>Fabaceae</taxon>
        <taxon>Papilionoideae</taxon>
        <taxon>50 kb inversion clade</taxon>
        <taxon>genistoids sensu lato</taxon>
        <taxon>core genistoids</taxon>
        <taxon>Genisteae</taxon>
        <taxon>Lupinus</taxon>
    </lineage>
</organism>
<dbReference type="AlphaFoldDB" id="A0A6A4NNR1"/>
<gene>
    <name evidence="1" type="ORF">Lalb_Chr22g0352751</name>
</gene>